<keyword evidence="2" id="KW-0687">Ribonucleoprotein</keyword>
<proteinExistence type="predicted"/>
<sequence>MASRRSIAPGAALLRSSRVFSVPPPLPKPEENWNPTGNFSSDTATAIHPTHLSITTPQTSRVRGDWGLKRSLPLRSTTKSSTPVIRVSAMDTYEHITEYASAADHSLTLQKWQELGVALSTPIQKMAGGNYFKNHLVGKSVFEDQLDTIFRPQTDGPRDEEVRWRFKGPWLAGQSEGQFNEYMRSTVLRQKNQFREFIRNQCATEERRKLMLSRREAENASPPKGKVSQGATSHAHESTTAPEGAPVESKQIPLPKISDDQLYQYMKGLRQDRAELYKQIRTFLDLSPTSSKKSMPRNIGAFIAGDVDEPEMEHSSSPYAFSGPPKTHPSAGLSYSRTSSKLENHPIYGPQQVSKPIEARIVTPRNAPSHQLSLGVGGFIAMAPDEQQMTNAPFGRNIQSTAGLQHNFVDPDKIGGSKMWIQTKSASIMSTGKVSLQVEKADPVNVAVATNKVDELPVAPMKTLRPTYGRFGSTRRIPLSNDPGVAPPTPTNAQTYGL</sequence>
<feature type="region of interest" description="Disordered" evidence="1">
    <location>
        <begin position="211"/>
        <end position="250"/>
    </location>
</feature>
<feature type="region of interest" description="Disordered" evidence="1">
    <location>
        <begin position="467"/>
        <end position="498"/>
    </location>
</feature>
<dbReference type="AlphaFoldDB" id="A0A9P7YSW7"/>
<feature type="region of interest" description="Disordered" evidence="1">
    <location>
        <begin position="310"/>
        <end position="349"/>
    </location>
</feature>
<dbReference type="Proteomes" id="UP000824998">
    <property type="component" value="Unassembled WGS sequence"/>
</dbReference>
<comment type="caution">
    <text evidence="2">The sequence shown here is derived from an EMBL/GenBank/DDBJ whole genome shotgun (WGS) entry which is preliminary data.</text>
</comment>
<organism evidence="2 3">
    <name type="scientific">Amylocarpus encephaloides</name>
    <dbReference type="NCBI Taxonomy" id="45428"/>
    <lineage>
        <taxon>Eukaryota</taxon>
        <taxon>Fungi</taxon>
        <taxon>Dikarya</taxon>
        <taxon>Ascomycota</taxon>
        <taxon>Pezizomycotina</taxon>
        <taxon>Leotiomycetes</taxon>
        <taxon>Helotiales</taxon>
        <taxon>Helotiales incertae sedis</taxon>
        <taxon>Amylocarpus</taxon>
    </lineage>
</organism>
<protein>
    <submittedName>
        <fullName evidence="2">Mitochondrial ribosomal protein MRP51</fullName>
    </submittedName>
</protein>
<name>A0A9P7YSW7_9HELO</name>
<dbReference type="GO" id="GO:0003735">
    <property type="term" value="F:structural constituent of ribosome"/>
    <property type="evidence" value="ECO:0007669"/>
    <property type="project" value="TreeGrafter"/>
</dbReference>
<dbReference type="OrthoDB" id="3913595at2759"/>
<keyword evidence="3" id="KW-1185">Reference proteome</keyword>
<evidence type="ECO:0000256" key="1">
    <source>
        <dbReference type="SAM" id="MobiDB-lite"/>
    </source>
</evidence>
<dbReference type="PANTHER" id="PTHR28058:SF1">
    <property type="entry name" value="SMALL RIBOSOMAL SUBUNIT PROTEIN BS1M"/>
    <property type="match status" value="1"/>
</dbReference>
<dbReference type="InterPro" id="IPR016712">
    <property type="entry name" value="Rbsml_bS1m-like"/>
</dbReference>
<dbReference type="GO" id="GO:0005763">
    <property type="term" value="C:mitochondrial small ribosomal subunit"/>
    <property type="evidence" value="ECO:0007669"/>
    <property type="project" value="TreeGrafter"/>
</dbReference>
<dbReference type="PANTHER" id="PTHR28058">
    <property type="entry name" value="37S RIBOSOMAL PROTEIN MRP51, MITOCHONDRIAL"/>
    <property type="match status" value="1"/>
</dbReference>
<evidence type="ECO:0000313" key="2">
    <source>
        <dbReference type="EMBL" id="KAG9238488.1"/>
    </source>
</evidence>
<keyword evidence="2" id="KW-0689">Ribosomal protein</keyword>
<dbReference type="Pfam" id="PF11709">
    <property type="entry name" value="Mit_ribos_Mrp51"/>
    <property type="match status" value="1"/>
</dbReference>
<gene>
    <name evidence="2" type="ORF">BJ875DRAFT_450898</name>
</gene>
<dbReference type="GO" id="GO:0070124">
    <property type="term" value="P:mitochondrial translational initiation"/>
    <property type="evidence" value="ECO:0007669"/>
    <property type="project" value="TreeGrafter"/>
</dbReference>
<reference evidence="2" key="1">
    <citation type="journal article" date="2021" name="IMA Fungus">
        <title>Genomic characterization of three marine fungi, including Emericellopsis atlantica sp. nov. with signatures of a generalist lifestyle and marine biomass degradation.</title>
        <authorList>
            <person name="Hagestad O.C."/>
            <person name="Hou L."/>
            <person name="Andersen J.H."/>
            <person name="Hansen E.H."/>
            <person name="Altermark B."/>
            <person name="Li C."/>
            <person name="Kuhnert E."/>
            <person name="Cox R.J."/>
            <person name="Crous P.W."/>
            <person name="Spatafora J.W."/>
            <person name="Lail K."/>
            <person name="Amirebrahimi M."/>
            <person name="Lipzen A."/>
            <person name="Pangilinan J."/>
            <person name="Andreopoulos W."/>
            <person name="Hayes R.D."/>
            <person name="Ng V."/>
            <person name="Grigoriev I.V."/>
            <person name="Jackson S.A."/>
            <person name="Sutton T.D.S."/>
            <person name="Dobson A.D.W."/>
            <person name="Rama T."/>
        </authorList>
    </citation>
    <scope>NUCLEOTIDE SEQUENCE</scope>
    <source>
        <strain evidence="2">TRa018bII</strain>
    </source>
</reference>
<evidence type="ECO:0000313" key="3">
    <source>
        <dbReference type="Proteomes" id="UP000824998"/>
    </source>
</evidence>
<dbReference type="EMBL" id="MU251369">
    <property type="protein sequence ID" value="KAG9238488.1"/>
    <property type="molecule type" value="Genomic_DNA"/>
</dbReference>
<accession>A0A9P7YSW7</accession>